<keyword evidence="1" id="KW-0732">Signal</keyword>
<proteinExistence type="predicted"/>
<reference evidence="4" key="1">
    <citation type="submission" date="2022-11" db="UniProtKB">
        <authorList>
            <consortium name="WormBaseParasite"/>
        </authorList>
    </citation>
    <scope>IDENTIFICATION</scope>
</reference>
<dbReference type="AlphaFoldDB" id="A0A914QJC0"/>
<keyword evidence="3" id="KW-1185">Reference proteome</keyword>
<evidence type="ECO:0000313" key="3">
    <source>
        <dbReference type="Proteomes" id="UP000887578"/>
    </source>
</evidence>
<accession>A0A914QJC0</accession>
<dbReference type="InterPro" id="IPR000742">
    <property type="entry name" value="EGF"/>
</dbReference>
<evidence type="ECO:0000313" key="4">
    <source>
        <dbReference type="WBParaSite" id="PDA_v2.g2742.t1"/>
    </source>
</evidence>
<name>A0A914QJC0_9BILA</name>
<organism evidence="3 4">
    <name type="scientific">Panagrolaimus davidi</name>
    <dbReference type="NCBI Taxonomy" id="227884"/>
    <lineage>
        <taxon>Eukaryota</taxon>
        <taxon>Metazoa</taxon>
        <taxon>Ecdysozoa</taxon>
        <taxon>Nematoda</taxon>
        <taxon>Chromadorea</taxon>
        <taxon>Rhabditida</taxon>
        <taxon>Tylenchina</taxon>
        <taxon>Panagrolaimomorpha</taxon>
        <taxon>Panagrolaimoidea</taxon>
        <taxon>Panagrolaimidae</taxon>
        <taxon>Panagrolaimus</taxon>
    </lineage>
</organism>
<feature type="domain" description="EGF-like" evidence="2">
    <location>
        <begin position="38"/>
        <end position="49"/>
    </location>
</feature>
<evidence type="ECO:0000256" key="1">
    <source>
        <dbReference type="SAM" id="SignalP"/>
    </source>
</evidence>
<dbReference type="Proteomes" id="UP000887578">
    <property type="component" value="Unplaced"/>
</dbReference>
<feature type="chain" id="PRO_5037180623" evidence="1">
    <location>
        <begin position="20"/>
        <end position="151"/>
    </location>
</feature>
<sequence length="151" mass="16432">MNIFLGFICFAVLYASTNAISCFNGGKPQKDQRGFEFCNCKPNSYGALCEFVVEEPSRKLLFTSPLVSNIRLNLCQLFGGEIRKFLECDLAFSPGATLSQLKFSNAFDMPTTKTMALVASKSVDLPSAVTCLNIVKANALAKNFVCNGVMS</sequence>
<dbReference type="PROSITE" id="PS00022">
    <property type="entry name" value="EGF_1"/>
    <property type="match status" value="1"/>
</dbReference>
<dbReference type="WBParaSite" id="PDA_v2.g2742.t1">
    <property type="protein sequence ID" value="PDA_v2.g2742.t1"/>
    <property type="gene ID" value="PDA_v2.g2742"/>
</dbReference>
<feature type="signal peptide" evidence="1">
    <location>
        <begin position="1"/>
        <end position="19"/>
    </location>
</feature>
<evidence type="ECO:0000259" key="2">
    <source>
        <dbReference type="PROSITE" id="PS00022"/>
    </source>
</evidence>
<protein>
    <submittedName>
        <fullName evidence="4">EGF-like domain-containing protein</fullName>
    </submittedName>
</protein>